<dbReference type="InterPro" id="IPR036188">
    <property type="entry name" value="FAD/NAD-bd_sf"/>
</dbReference>
<dbReference type="RefSeq" id="WP_395510993.1">
    <property type="nucleotide sequence ID" value="NZ_JBBDHD010000047.1"/>
</dbReference>
<gene>
    <name evidence="6" type="ORF">WDV06_19215</name>
</gene>
<comment type="cofactor">
    <cofactor evidence="1">
        <name>FAD</name>
        <dbReference type="ChEBI" id="CHEBI:57692"/>
    </cofactor>
</comment>
<dbReference type="Proteomes" id="UP001610631">
    <property type="component" value="Unassembled WGS sequence"/>
</dbReference>
<evidence type="ECO:0000256" key="2">
    <source>
        <dbReference type="ARBA" id="ARBA00022630"/>
    </source>
</evidence>
<protein>
    <submittedName>
        <fullName evidence="6">FAD-dependent monooxygenase</fullName>
    </submittedName>
</protein>
<evidence type="ECO:0000259" key="5">
    <source>
        <dbReference type="Pfam" id="PF01494"/>
    </source>
</evidence>
<dbReference type="InterPro" id="IPR002938">
    <property type="entry name" value="FAD-bd"/>
</dbReference>
<accession>A0ABW7PGE7</accession>
<dbReference type="Pfam" id="PF01494">
    <property type="entry name" value="FAD_binding_3"/>
    <property type="match status" value="1"/>
</dbReference>
<dbReference type="InterPro" id="IPR050641">
    <property type="entry name" value="RIFMO-like"/>
</dbReference>
<keyword evidence="3" id="KW-0274">FAD</keyword>
<dbReference type="GO" id="GO:0004497">
    <property type="term" value="F:monooxygenase activity"/>
    <property type="evidence" value="ECO:0007669"/>
    <property type="project" value="UniProtKB-KW"/>
</dbReference>
<organism evidence="6 7">
    <name type="scientific">Streptomyces racemochromogenes</name>
    <dbReference type="NCBI Taxonomy" id="67353"/>
    <lineage>
        <taxon>Bacteria</taxon>
        <taxon>Bacillati</taxon>
        <taxon>Actinomycetota</taxon>
        <taxon>Actinomycetes</taxon>
        <taxon>Kitasatosporales</taxon>
        <taxon>Streptomycetaceae</taxon>
        <taxon>Streptomyces</taxon>
    </lineage>
</organism>
<evidence type="ECO:0000313" key="6">
    <source>
        <dbReference type="EMBL" id="MFH7597210.1"/>
    </source>
</evidence>
<feature type="compositionally biased region" description="Basic and acidic residues" evidence="4">
    <location>
        <begin position="360"/>
        <end position="374"/>
    </location>
</feature>
<dbReference type="Gene3D" id="3.40.30.120">
    <property type="match status" value="1"/>
</dbReference>
<feature type="domain" description="FAD-binding" evidence="5">
    <location>
        <begin position="9"/>
        <end position="364"/>
    </location>
</feature>
<dbReference type="SUPFAM" id="SSF51905">
    <property type="entry name" value="FAD/NAD(P)-binding domain"/>
    <property type="match status" value="1"/>
</dbReference>
<feature type="region of interest" description="Disordered" evidence="4">
    <location>
        <begin position="360"/>
        <end position="383"/>
    </location>
</feature>
<name>A0ABW7PGE7_9ACTN</name>
<keyword evidence="2" id="KW-0285">Flavoprotein</keyword>
<dbReference type="Pfam" id="PF21274">
    <property type="entry name" value="Rng_hyd_C"/>
    <property type="match status" value="1"/>
</dbReference>
<dbReference type="EMBL" id="JBBDHD010000047">
    <property type="protein sequence ID" value="MFH7597210.1"/>
    <property type="molecule type" value="Genomic_DNA"/>
</dbReference>
<keyword evidence="6" id="KW-0560">Oxidoreductase</keyword>
<comment type="caution">
    <text evidence="6">The sequence shown here is derived from an EMBL/GenBank/DDBJ whole genome shotgun (WGS) entry which is preliminary data.</text>
</comment>
<sequence length="543" mass="57869">MEEHADVRVPVLVVGGSLVGLSTSLFLSRHGIRHMVVEKHAGTSVHPRGRGINARTMELFRTAGVEPAIRKEASALEANQGILQTQALIGGEHKWLIKAVDPSGALARFSPTGWCLCSQNNIEPVLAAQSRAQGADVRFSTELMSFDQDAGGVSALVKNRDTGEHLTVRADYLIAADGPRSPVREALGIRQAGSGELFHNVSIVFRSERLAGLLGDIRFIVCYLMRPGADGALLPVDNETQWVFHAPWHPETGETLEDFTEERCIAQIRGAIGVPDLDVEIGGKAPWHAAERVAQQYAVGRVFVVGDAAHEMSPTGAFGSNTGIQDAHNLAWKIAAVLNGSAGPALLDTYEDERLPVARATSERASARSAEHSHPGYVPPPSMGGGPGSGVLTTAMGYCYPEGAVIGGDPGRPIIPETMRLKGDVGTRAPHMWLTRAGQRISLLDLYETSFVLLSSPGTPWKEAAGQVARELGARLDAYTVGSAPEADLVQPDGADWAELHELPADGAVLVRPDGFVAWRAEGAAADPRGALQDALTRLLRRV</sequence>
<dbReference type="PANTHER" id="PTHR43004">
    <property type="entry name" value="TRK SYSTEM POTASSIUM UPTAKE PROTEIN"/>
    <property type="match status" value="1"/>
</dbReference>
<evidence type="ECO:0000256" key="3">
    <source>
        <dbReference type="ARBA" id="ARBA00022827"/>
    </source>
</evidence>
<evidence type="ECO:0000256" key="4">
    <source>
        <dbReference type="SAM" id="MobiDB-lite"/>
    </source>
</evidence>
<evidence type="ECO:0000256" key="1">
    <source>
        <dbReference type="ARBA" id="ARBA00001974"/>
    </source>
</evidence>
<dbReference type="PRINTS" id="PR00420">
    <property type="entry name" value="RNGMNOXGNASE"/>
</dbReference>
<proteinExistence type="predicted"/>
<evidence type="ECO:0000313" key="7">
    <source>
        <dbReference type="Proteomes" id="UP001610631"/>
    </source>
</evidence>
<keyword evidence="7" id="KW-1185">Reference proteome</keyword>
<keyword evidence="6" id="KW-0503">Monooxygenase</keyword>
<dbReference type="PANTHER" id="PTHR43004:SF19">
    <property type="entry name" value="BINDING MONOOXYGENASE, PUTATIVE (JCVI)-RELATED"/>
    <property type="match status" value="1"/>
</dbReference>
<reference evidence="6 7" key="1">
    <citation type="submission" date="2024-03" db="EMBL/GenBank/DDBJ databases">
        <title>Whole genome sequencing of Streptomyces racemochromogenes, to identify antimicrobial biosynthetic gene clusters.</title>
        <authorList>
            <person name="Suryawanshi P."/>
            <person name="Krishnaraj P.U."/>
            <person name="Arun Y.P."/>
            <person name="Suryawanshi M.P."/>
            <person name="Rakshit O."/>
        </authorList>
    </citation>
    <scope>NUCLEOTIDE SEQUENCE [LARGE SCALE GENOMIC DNA]</scope>
    <source>
        <strain evidence="6 7">AUDT626</strain>
    </source>
</reference>
<dbReference type="Gene3D" id="3.30.9.10">
    <property type="entry name" value="D-Amino Acid Oxidase, subunit A, domain 2"/>
    <property type="match status" value="1"/>
</dbReference>
<dbReference type="Gene3D" id="3.50.50.60">
    <property type="entry name" value="FAD/NAD(P)-binding domain"/>
    <property type="match status" value="1"/>
</dbReference>